<evidence type="ECO:0000259" key="1">
    <source>
        <dbReference type="Pfam" id="PF19994"/>
    </source>
</evidence>
<dbReference type="OrthoDB" id="1492427at2"/>
<dbReference type="InterPro" id="IPR045523">
    <property type="entry name" value="GASH"/>
</dbReference>
<accession>A0A1H4GQ36</accession>
<dbReference type="EMBL" id="FNRL01000052">
    <property type="protein sequence ID" value="SEB11726.1"/>
    <property type="molecule type" value="Genomic_DNA"/>
</dbReference>
<keyword evidence="3" id="KW-1185">Reference proteome</keyword>
<dbReference type="Proteomes" id="UP000199656">
    <property type="component" value="Unassembled WGS sequence"/>
</dbReference>
<dbReference type="AlphaFoldDB" id="A0A1H4GQ36"/>
<evidence type="ECO:0000313" key="2">
    <source>
        <dbReference type="EMBL" id="SEB11726.1"/>
    </source>
</evidence>
<name>A0A1H4GQ36_9BACT</name>
<protein>
    <recommendedName>
        <fullName evidence="1">GTPase-associated system helical domain-containing protein</fullName>
    </recommendedName>
</protein>
<evidence type="ECO:0000313" key="3">
    <source>
        <dbReference type="Proteomes" id="UP000199656"/>
    </source>
</evidence>
<feature type="domain" description="GTPase-associated system helical" evidence="1">
    <location>
        <begin position="180"/>
        <end position="337"/>
    </location>
</feature>
<dbReference type="RefSeq" id="WP_089766272.1">
    <property type="nucleotide sequence ID" value="NZ_BKAT01000074.1"/>
</dbReference>
<organism evidence="2 3">
    <name type="scientific">Chitinophaga terrae</name>
    <name type="common">ex Kim and Jung 2007</name>
    <dbReference type="NCBI Taxonomy" id="408074"/>
    <lineage>
        <taxon>Bacteria</taxon>
        <taxon>Pseudomonadati</taxon>
        <taxon>Bacteroidota</taxon>
        <taxon>Chitinophagia</taxon>
        <taxon>Chitinophagales</taxon>
        <taxon>Chitinophagaceae</taxon>
        <taxon>Chitinophaga</taxon>
    </lineage>
</organism>
<dbReference type="Pfam" id="PF19994">
    <property type="entry name" value="GASH"/>
    <property type="match status" value="1"/>
</dbReference>
<reference evidence="3" key="1">
    <citation type="submission" date="2016-10" db="EMBL/GenBank/DDBJ databases">
        <authorList>
            <person name="Varghese N."/>
            <person name="Submissions S."/>
        </authorList>
    </citation>
    <scope>NUCLEOTIDE SEQUENCE [LARGE SCALE GENOMIC DNA]</scope>
    <source>
        <strain evidence="3">DSM 23920</strain>
    </source>
</reference>
<dbReference type="STRING" id="408074.SAMN05660909_05610"/>
<proteinExistence type="predicted"/>
<sequence>MSKYTAKDFFVDWYRAADPNVNSATKTNRMAALDKIIMCNEIEEWFSIIQIILLENPANEDTEWFATFFKEKDETFPLINNLNHLKILAKVAICMLLEAEESYVGDFVAYSILTSRFLHKERLDVNEIVLSNYAEKYLDNSIPLGRKLIEKPIEKMSLDEFDEKSEEAITWAAILPLFQRVNELSDRQNALSEESNVLWWLFGEHLKTNGQHFKEAGPVSVALLGAIELASLTQYEYGFPSSRDILTKAINLSTDSLKEVTFSEVLTSIPALLKDVILKYYKEEYAIILPTLSIIYDGLNANGKDPANLISEKYGVPSEQKYSLYQISDQLYHECLLKVNWLPNE</sequence>
<gene>
    <name evidence="2" type="ORF">SAMN05660909_05610</name>
</gene>